<keyword evidence="2" id="KW-1133">Transmembrane helix</keyword>
<evidence type="ECO:0000313" key="3">
    <source>
        <dbReference type="EMBL" id="CAD2185045.1"/>
    </source>
</evidence>
<comment type="caution">
    <text evidence="3">The sequence shown here is derived from an EMBL/GenBank/DDBJ whole genome shotgun (WGS) entry which is preliminary data.</text>
</comment>
<name>A0A6V7WDH7_MELEN</name>
<reference evidence="3 4" key="1">
    <citation type="submission" date="2020-08" db="EMBL/GenBank/DDBJ databases">
        <authorList>
            <person name="Koutsovoulos G."/>
            <person name="Danchin GJ E."/>
        </authorList>
    </citation>
    <scope>NUCLEOTIDE SEQUENCE [LARGE SCALE GENOMIC DNA]</scope>
</reference>
<keyword evidence="2" id="KW-0812">Transmembrane</keyword>
<evidence type="ECO:0000313" key="4">
    <source>
        <dbReference type="Proteomes" id="UP000580250"/>
    </source>
</evidence>
<feature type="transmembrane region" description="Helical" evidence="2">
    <location>
        <begin position="382"/>
        <end position="403"/>
    </location>
</feature>
<organism evidence="3 4">
    <name type="scientific">Meloidogyne enterolobii</name>
    <name type="common">Root-knot nematode worm</name>
    <name type="synonym">Meloidogyne mayaguensis</name>
    <dbReference type="NCBI Taxonomy" id="390850"/>
    <lineage>
        <taxon>Eukaryota</taxon>
        <taxon>Metazoa</taxon>
        <taxon>Ecdysozoa</taxon>
        <taxon>Nematoda</taxon>
        <taxon>Chromadorea</taxon>
        <taxon>Rhabditida</taxon>
        <taxon>Tylenchina</taxon>
        <taxon>Tylenchomorpha</taxon>
        <taxon>Tylenchoidea</taxon>
        <taxon>Meloidogynidae</taxon>
        <taxon>Meloidogyninae</taxon>
        <taxon>Meloidogyne</taxon>
    </lineage>
</organism>
<dbReference type="OrthoDB" id="5843445at2759"/>
<feature type="transmembrane region" description="Helical" evidence="2">
    <location>
        <begin position="124"/>
        <end position="145"/>
    </location>
</feature>
<feature type="transmembrane region" description="Helical" evidence="2">
    <location>
        <begin position="344"/>
        <end position="367"/>
    </location>
</feature>
<protein>
    <submittedName>
        <fullName evidence="3">Uncharacterized protein</fullName>
    </submittedName>
</protein>
<dbReference type="InterPro" id="IPR019421">
    <property type="entry name" value="7TM_GPCR_serpentine_rcpt_Srd"/>
</dbReference>
<dbReference type="EMBL" id="CAJEWN010000526">
    <property type="protein sequence ID" value="CAD2185045.1"/>
    <property type="molecule type" value="Genomic_DNA"/>
</dbReference>
<dbReference type="AlphaFoldDB" id="A0A6V7WDH7"/>
<dbReference type="Proteomes" id="UP000580250">
    <property type="component" value="Unassembled WGS sequence"/>
</dbReference>
<proteinExistence type="predicted"/>
<evidence type="ECO:0000256" key="2">
    <source>
        <dbReference type="SAM" id="Phobius"/>
    </source>
</evidence>
<feature type="compositionally biased region" description="Polar residues" evidence="1">
    <location>
        <begin position="455"/>
        <end position="484"/>
    </location>
</feature>
<accession>A0A6V7WDH7</accession>
<sequence>MVARQPHTFKIFFILFLGFSLAFPLYISPKPFQRSFTAYCAILSMVGIVMNLLFILVTRIQRVERVQEVLIFMRSISVGYILVALALMAVAPQSITLASTNIRIPHGLLALSNAGLTSNFMNGLAAFGAGCFLFTAFCFCLLFLYHYRKTAGQMSTVFAPKNVPVFLGVAIVFCLVQSFLLFYSKVDPNYLLERLSRSKKWEELQLSMGINLNSSQEGTSLIQQANNNNGNNGGTGGSGNSISGGFQAITGGSNYSALAAAIESKQFDTKGSVSGGTEQTVRLFEGSFGTDYSRNPLYFLANGVLIITLVIAWLIAIITATTVKCKLSGQQENMSDKSQIEMAQFTNVLIVAHLPTILVAIAGINYIVCFVMGESNQPIQEFLGMLLIAPVPTIYAFVCLVFITEFRHATQQILLCRIWNRKQRQERAAAERKAQENIDEELASASRNKLRNKRMPNSESALPNSTEQTGGGENTKSVGTTSNNTKEKSGRYIDATDDTHREARALFGKQN</sequence>
<evidence type="ECO:0000256" key="1">
    <source>
        <dbReference type="SAM" id="MobiDB-lite"/>
    </source>
</evidence>
<feature type="transmembrane region" description="Helical" evidence="2">
    <location>
        <begin position="69"/>
        <end position="91"/>
    </location>
</feature>
<feature type="transmembrane region" description="Helical" evidence="2">
    <location>
        <begin position="12"/>
        <end position="29"/>
    </location>
</feature>
<feature type="transmembrane region" description="Helical" evidence="2">
    <location>
        <begin position="297"/>
        <end position="323"/>
    </location>
</feature>
<gene>
    <name evidence="3" type="ORF">MENT_LOCUS37442</name>
</gene>
<feature type="transmembrane region" description="Helical" evidence="2">
    <location>
        <begin position="35"/>
        <end position="57"/>
    </location>
</feature>
<feature type="transmembrane region" description="Helical" evidence="2">
    <location>
        <begin position="165"/>
        <end position="183"/>
    </location>
</feature>
<keyword evidence="2" id="KW-0472">Membrane</keyword>
<feature type="region of interest" description="Disordered" evidence="1">
    <location>
        <begin position="430"/>
        <end position="511"/>
    </location>
</feature>
<dbReference type="Pfam" id="PF10317">
    <property type="entry name" value="7TM_GPCR_Srd"/>
    <property type="match status" value="1"/>
</dbReference>